<gene>
    <name evidence="2" type="ORF">CKY39_25750</name>
</gene>
<organism evidence="2 3">
    <name type="scientific">Variovorax boronicumulans</name>
    <dbReference type="NCBI Taxonomy" id="436515"/>
    <lineage>
        <taxon>Bacteria</taxon>
        <taxon>Pseudomonadati</taxon>
        <taxon>Pseudomonadota</taxon>
        <taxon>Betaproteobacteria</taxon>
        <taxon>Burkholderiales</taxon>
        <taxon>Comamonadaceae</taxon>
        <taxon>Variovorax</taxon>
    </lineage>
</organism>
<dbReference type="InterPro" id="IPR055588">
    <property type="entry name" value="DUF7164"/>
</dbReference>
<dbReference type="AlphaFoldDB" id="A0A250DPK0"/>
<feature type="domain" description="DUF7164" evidence="1">
    <location>
        <begin position="64"/>
        <end position="260"/>
    </location>
</feature>
<dbReference type="EMBL" id="CP023284">
    <property type="protein sequence ID" value="ATA56260.1"/>
    <property type="molecule type" value="Genomic_DNA"/>
</dbReference>
<protein>
    <recommendedName>
        <fullName evidence="1">DUF7164 domain-containing protein</fullName>
    </recommendedName>
</protein>
<evidence type="ECO:0000313" key="3">
    <source>
        <dbReference type="Proteomes" id="UP000217154"/>
    </source>
</evidence>
<proteinExistence type="predicted"/>
<dbReference type="KEGG" id="vbo:CKY39_25750"/>
<dbReference type="RefSeq" id="WP_095746463.1">
    <property type="nucleotide sequence ID" value="NZ_CP023284.1"/>
</dbReference>
<reference evidence="2 3" key="1">
    <citation type="submission" date="2017-09" db="EMBL/GenBank/DDBJ databases">
        <title>The diverse metabolic capabilities of V. boronicumulans make it an excellent choice for continued studies on novel biodegradation.</title>
        <authorList>
            <person name="Sun S."/>
        </authorList>
    </citation>
    <scope>NUCLEOTIDE SEQUENCE [LARGE SCALE GENOMIC DNA]</scope>
    <source>
        <strain evidence="2 3">J1</strain>
    </source>
</reference>
<sequence>MRLGVLVYVDDKKEIVDEFHWLYRSMIVSGVFARGGELIAVCHPNVIAQLPADDRIVVIPGLPYADQHAEWAGYGYINSIANLCDPAVLAVCRNYDAILKTDCDTFVTPALASFEPTGLCFGFGAYAYQEEVRRKLSECSARWGFPHSGLHNVGASVLGPTEFVGNFVQAQLDYCHKLLDEEFRDFQGEWPGWCKNVLTMYAGELALRRTYPQRCSLGLLDHLPYTDRRLGGDVLHIHGWHTDQYWSKHHFRAGAYDHMAPGDIDRTTLGGYCHWLAVTPTDDLRAGAGGA</sequence>
<name>A0A250DPK0_9BURK</name>
<dbReference type="Proteomes" id="UP000217154">
    <property type="component" value="Chromosome"/>
</dbReference>
<evidence type="ECO:0000313" key="2">
    <source>
        <dbReference type="EMBL" id="ATA56260.1"/>
    </source>
</evidence>
<accession>A0A250DPK0</accession>
<dbReference type="Pfam" id="PF23741">
    <property type="entry name" value="DUF7164"/>
    <property type="match status" value="1"/>
</dbReference>
<evidence type="ECO:0000259" key="1">
    <source>
        <dbReference type="Pfam" id="PF23741"/>
    </source>
</evidence>